<reference evidence="2" key="2">
    <citation type="submission" date="2020-09" db="EMBL/GenBank/DDBJ databases">
        <authorList>
            <person name="Sun Q."/>
            <person name="Ohkuma M."/>
        </authorList>
    </citation>
    <scope>NUCLEOTIDE SEQUENCE</scope>
    <source>
        <strain evidence="2">JCM 4637</strain>
    </source>
</reference>
<dbReference type="InterPro" id="IPR058548">
    <property type="entry name" value="MlaB-like_STAS"/>
</dbReference>
<dbReference type="InterPro" id="IPR036513">
    <property type="entry name" value="STAS_dom_sf"/>
</dbReference>
<dbReference type="PROSITE" id="PS50801">
    <property type="entry name" value="STAS"/>
    <property type="match status" value="1"/>
</dbReference>
<dbReference type="Proteomes" id="UP000638353">
    <property type="component" value="Unassembled WGS sequence"/>
</dbReference>
<accession>A0A918WV09</accession>
<dbReference type="RefSeq" id="WP_189822844.1">
    <property type="nucleotide sequence ID" value="NZ_BMVC01000003.1"/>
</dbReference>
<dbReference type="SUPFAM" id="SSF52091">
    <property type="entry name" value="SpoIIaa-like"/>
    <property type="match status" value="1"/>
</dbReference>
<dbReference type="InterPro" id="IPR002645">
    <property type="entry name" value="STAS_dom"/>
</dbReference>
<dbReference type="CDD" id="cd07043">
    <property type="entry name" value="STAS_anti-anti-sigma_factors"/>
    <property type="match status" value="1"/>
</dbReference>
<dbReference type="AlphaFoldDB" id="A0A918WV09"/>
<sequence>MMSGNPLDVTARQTENRVTGVRETVLEFSGDCDFVTAELLRAAVLDVLPDLPRGSELTLDLSGVGLFDSSGLSALIMVHRHTTRAGVALTLQGAGDHLLRILDVTGVGAHFAATRAAAAAEAEREPRPSAASAD</sequence>
<organism evidence="2 3">
    <name type="scientific">Streptomyces finlayi</name>
    <dbReference type="NCBI Taxonomy" id="67296"/>
    <lineage>
        <taxon>Bacteria</taxon>
        <taxon>Bacillati</taxon>
        <taxon>Actinomycetota</taxon>
        <taxon>Actinomycetes</taxon>
        <taxon>Kitasatosporales</taxon>
        <taxon>Streptomycetaceae</taxon>
        <taxon>Streptomyces</taxon>
    </lineage>
</organism>
<protein>
    <recommendedName>
        <fullName evidence="1">STAS domain-containing protein</fullName>
    </recommendedName>
</protein>
<dbReference type="Gene3D" id="3.30.750.24">
    <property type="entry name" value="STAS domain"/>
    <property type="match status" value="1"/>
</dbReference>
<comment type="caution">
    <text evidence="2">The sequence shown here is derived from an EMBL/GenBank/DDBJ whole genome shotgun (WGS) entry which is preliminary data.</text>
</comment>
<gene>
    <name evidence="2" type="ORF">GCM10010334_16490</name>
</gene>
<name>A0A918WV09_9ACTN</name>
<evidence type="ECO:0000313" key="2">
    <source>
        <dbReference type="EMBL" id="GHC85935.1"/>
    </source>
</evidence>
<feature type="domain" description="STAS" evidence="1">
    <location>
        <begin position="25"/>
        <end position="107"/>
    </location>
</feature>
<reference evidence="2" key="1">
    <citation type="journal article" date="2014" name="Int. J. Syst. Evol. Microbiol.">
        <title>Complete genome sequence of Corynebacterium casei LMG S-19264T (=DSM 44701T), isolated from a smear-ripened cheese.</title>
        <authorList>
            <consortium name="US DOE Joint Genome Institute (JGI-PGF)"/>
            <person name="Walter F."/>
            <person name="Albersmeier A."/>
            <person name="Kalinowski J."/>
            <person name="Ruckert C."/>
        </authorList>
    </citation>
    <scope>NUCLEOTIDE SEQUENCE</scope>
    <source>
        <strain evidence="2">JCM 4637</strain>
    </source>
</reference>
<dbReference type="Pfam" id="PF13466">
    <property type="entry name" value="STAS_2"/>
    <property type="match status" value="1"/>
</dbReference>
<evidence type="ECO:0000259" key="1">
    <source>
        <dbReference type="PROSITE" id="PS50801"/>
    </source>
</evidence>
<dbReference type="EMBL" id="BMVC01000003">
    <property type="protein sequence ID" value="GHC85935.1"/>
    <property type="molecule type" value="Genomic_DNA"/>
</dbReference>
<evidence type="ECO:0000313" key="3">
    <source>
        <dbReference type="Proteomes" id="UP000638353"/>
    </source>
</evidence>
<proteinExistence type="predicted"/>